<evidence type="ECO:0000313" key="3">
    <source>
        <dbReference type="EMBL" id="MFI7875430.1"/>
    </source>
</evidence>
<dbReference type="RefSeq" id="WP_212731240.1">
    <property type="nucleotide sequence ID" value="NZ_JBITPR010000060.1"/>
</dbReference>
<sequence length="336" mass="35101">MAVPRILITGGTGFVGARVAEFLASDGPRADRPALRLLAHRSWPDALAGRAEVRTGSLTDPASLRGVCDGVDTVLHLASQVGGGPDECRAVNDAGTGALLAEAKRAGVRRIVQLGTTAVYRDGRHLGPGEGELEVGPTSATSVSRLAGEQRVLAAGGLVVRPHLVYGPGDVWVGPALAEFLTVLPHWVDGGRALMSVIGVEDLARVLAALAVRASVPRGAVLHAGRPAPVRARELITATARALDLPLPVGEVTYEQARGWHGAQGDPGWHRRLSLLAMDHWYDTSRLWRLLGIAPGGSFAADFAAGADWYRARLGTDPSVPVSGPTRTAARARSSA</sequence>
<gene>
    <name evidence="3" type="ORF">AB4829_33165</name>
</gene>
<dbReference type="SUPFAM" id="SSF51735">
    <property type="entry name" value="NAD(P)-binding Rossmann-fold domains"/>
    <property type="match status" value="1"/>
</dbReference>
<feature type="domain" description="NAD-dependent epimerase/dehydratase" evidence="2">
    <location>
        <begin position="6"/>
        <end position="212"/>
    </location>
</feature>
<dbReference type="InterPro" id="IPR001509">
    <property type="entry name" value="Epimerase_deHydtase"/>
</dbReference>
<proteinExistence type="inferred from homology"/>
<dbReference type="PANTHER" id="PTHR43000">
    <property type="entry name" value="DTDP-D-GLUCOSE 4,6-DEHYDRATASE-RELATED"/>
    <property type="match status" value="1"/>
</dbReference>
<dbReference type="Pfam" id="PF01370">
    <property type="entry name" value="Epimerase"/>
    <property type="match status" value="1"/>
</dbReference>
<dbReference type="CDD" id="cd08946">
    <property type="entry name" value="SDR_e"/>
    <property type="match status" value="1"/>
</dbReference>
<organism evidence="3 4">
    <name type="scientific">Streptomyces salinarius</name>
    <dbReference type="NCBI Taxonomy" id="2762598"/>
    <lineage>
        <taxon>Bacteria</taxon>
        <taxon>Bacillati</taxon>
        <taxon>Actinomycetota</taxon>
        <taxon>Actinomycetes</taxon>
        <taxon>Kitasatosporales</taxon>
        <taxon>Streptomycetaceae</taxon>
        <taxon>Streptomyces</taxon>
    </lineage>
</organism>
<evidence type="ECO:0000259" key="2">
    <source>
        <dbReference type="Pfam" id="PF01370"/>
    </source>
</evidence>
<comment type="similarity">
    <text evidence="1">Belongs to the NAD(P)-dependent epimerase/dehydratase family.</text>
</comment>
<dbReference type="Proteomes" id="UP001614264">
    <property type="component" value="Unassembled WGS sequence"/>
</dbReference>
<keyword evidence="4" id="KW-1185">Reference proteome</keyword>
<protein>
    <submittedName>
        <fullName evidence="3">NAD-dependent epimerase/dehydratase family protein</fullName>
    </submittedName>
</protein>
<dbReference type="InterPro" id="IPR036291">
    <property type="entry name" value="NAD(P)-bd_dom_sf"/>
</dbReference>
<dbReference type="Gene3D" id="3.40.50.720">
    <property type="entry name" value="NAD(P)-binding Rossmann-like Domain"/>
    <property type="match status" value="1"/>
</dbReference>
<accession>A0ABW8BK55</accession>
<name>A0ABW8BK55_9ACTN</name>
<reference evidence="3 4" key="1">
    <citation type="submission" date="2024-07" db="EMBL/GenBank/DDBJ databases">
        <title>Whole genome sequencing of Prodigiosin pigment-producing Streptomyces salinarius isolated from rhizosphere soil of Arachis hypogaea.</title>
        <authorList>
            <person name="Vidhya A."/>
            <person name="Ramya S."/>
        </authorList>
    </citation>
    <scope>NUCLEOTIDE SEQUENCE [LARGE SCALE GENOMIC DNA]</scope>
    <source>
        <strain evidence="3 4">VRMG2420</strain>
    </source>
</reference>
<evidence type="ECO:0000256" key="1">
    <source>
        <dbReference type="ARBA" id="ARBA00007637"/>
    </source>
</evidence>
<evidence type="ECO:0000313" key="4">
    <source>
        <dbReference type="Proteomes" id="UP001614264"/>
    </source>
</evidence>
<comment type="caution">
    <text evidence="3">The sequence shown here is derived from an EMBL/GenBank/DDBJ whole genome shotgun (WGS) entry which is preliminary data.</text>
</comment>
<dbReference type="EMBL" id="JBITPR010000060">
    <property type="protein sequence ID" value="MFI7875430.1"/>
    <property type="molecule type" value="Genomic_DNA"/>
</dbReference>